<dbReference type="PANTHER" id="PTHR46029:SF7">
    <property type="entry name" value="C-TERMINAL-BINDING PROTEIN"/>
    <property type="match status" value="1"/>
</dbReference>
<dbReference type="FunFam" id="3.40.50.720:FF:000012">
    <property type="entry name" value="C-terminal-binding protein 2 isoform 1"/>
    <property type="match status" value="1"/>
</dbReference>
<evidence type="ECO:0000259" key="8">
    <source>
        <dbReference type="Pfam" id="PF02826"/>
    </source>
</evidence>
<comment type="caution">
    <text evidence="9">The sequence shown here is derived from an EMBL/GenBank/DDBJ whole genome shotgun (WGS) entry which is preliminary data.</text>
</comment>
<dbReference type="AlphaFoldDB" id="A0A3S1BNY8"/>
<dbReference type="PROSITE" id="PS00065">
    <property type="entry name" value="D_2_HYDROXYACID_DH_1"/>
    <property type="match status" value="1"/>
</dbReference>
<proteinExistence type="inferred from homology"/>
<evidence type="ECO:0000256" key="3">
    <source>
        <dbReference type="ARBA" id="ARBA00023002"/>
    </source>
</evidence>
<gene>
    <name evidence="9" type="ORF">EGW08_004224</name>
</gene>
<dbReference type="PANTHER" id="PTHR46029">
    <property type="entry name" value="C-TERMINAL-BINDING PROTEIN"/>
    <property type="match status" value="1"/>
</dbReference>
<dbReference type="GO" id="GO:0003714">
    <property type="term" value="F:transcription corepressor activity"/>
    <property type="evidence" value="ECO:0007669"/>
    <property type="project" value="InterPro"/>
</dbReference>
<dbReference type="GO" id="GO:0016616">
    <property type="term" value="F:oxidoreductase activity, acting on the CH-OH group of donors, NAD or NADP as acceptor"/>
    <property type="evidence" value="ECO:0007669"/>
    <property type="project" value="InterPro"/>
</dbReference>
<sequence>MQAGPKKARLEPNTMSIRGPHPNGPIQPRPLVALLDGRDCSIEMPILKDVATVAFCDAQSTHEIHEKVLNEAVGALMWHTINLNKEDLDKFKSLRVIIRIGSGYDNVDVKAAGEMGIAVCNVPGYGVEEVADSTLCLILNLYRRTYWLANMVRDGKKINGPEQLRDAAQGSARIRGDTLGIVGLGRVGTAVALRAKVFGFNVIFYDPYLTDGIEKSLGITRVYTLQELLFQSDCVSLHCNLNEHNHHLINDYTIKQMRPGAFLINTARGGLVDEVALAAALKDGRIRAAALDVQESEPLVYANSSLKDCPNLICTPHSAFYSEQSVTELREMAAGEVRRAILGRIPESLRNCVNKEYFTPTTSSVRYPYPPGGPFADNLNGAAGYPGFNPAVAAVAIHSTTDHPAVSHGGAILSTAHSGPDSGNHVPKPENPSPVH</sequence>
<dbReference type="GO" id="GO:0006357">
    <property type="term" value="P:regulation of transcription by RNA polymerase II"/>
    <property type="evidence" value="ECO:0007669"/>
    <property type="project" value="TreeGrafter"/>
</dbReference>
<feature type="region of interest" description="Disordered" evidence="6">
    <location>
        <begin position="1"/>
        <end position="25"/>
    </location>
</feature>
<keyword evidence="3 5" id="KW-0560">Oxidoreductase</keyword>
<dbReference type="GO" id="GO:0001221">
    <property type="term" value="F:transcription coregulator binding"/>
    <property type="evidence" value="ECO:0007669"/>
    <property type="project" value="TreeGrafter"/>
</dbReference>
<dbReference type="Gene3D" id="3.40.50.720">
    <property type="entry name" value="NAD(P)-binding Rossmann-like Domain"/>
    <property type="match status" value="2"/>
</dbReference>
<evidence type="ECO:0008006" key="11">
    <source>
        <dbReference type="Google" id="ProtNLM"/>
    </source>
</evidence>
<dbReference type="InterPro" id="IPR051638">
    <property type="entry name" value="CTBP_dehydrogenase"/>
</dbReference>
<dbReference type="Proteomes" id="UP000271974">
    <property type="component" value="Unassembled WGS sequence"/>
</dbReference>
<feature type="domain" description="D-isomer specific 2-hydroxyacid dehydrogenase catalytic" evidence="7">
    <location>
        <begin position="40"/>
        <end position="354"/>
    </location>
</feature>
<dbReference type="InterPro" id="IPR006140">
    <property type="entry name" value="D-isomer_DH_NAD-bd"/>
</dbReference>
<dbReference type="SUPFAM" id="SSF51735">
    <property type="entry name" value="NAD(P)-binding Rossmann-fold domains"/>
    <property type="match status" value="1"/>
</dbReference>
<dbReference type="GO" id="GO:0051287">
    <property type="term" value="F:NAD binding"/>
    <property type="evidence" value="ECO:0007669"/>
    <property type="project" value="InterPro"/>
</dbReference>
<dbReference type="InterPro" id="IPR043322">
    <property type="entry name" value="CtBP"/>
</dbReference>
<dbReference type="InterPro" id="IPR006139">
    <property type="entry name" value="D-isomer_2_OHA_DH_cat_dom"/>
</dbReference>
<dbReference type="GO" id="GO:0003713">
    <property type="term" value="F:transcription coactivator activity"/>
    <property type="evidence" value="ECO:0007669"/>
    <property type="project" value="TreeGrafter"/>
</dbReference>
<keyword evidence="4" id="KW-0539">Nucleus</keyword>
<dbReference type="Pfam" id="PF00389">
    <property type="entry name" value="2-Hacid_dh"/>
    <property type="match status" value="1"/>
</dbReference>
<comment type="similarity">
    <text evidence="2 5">Belongs to the D-isomer specific 2-hydroxyacid dehydrogenase family.</text>
</comment>
<dbReference type="InterPro" id="IPR029752">
    <property type="entry name" value="D-isomer_DH_CS1"/>
</dbReference>
<dbReference type="Pfam" id="PF02826">
    <property type="entry name" value="2-Hacid_dh_C"/>
    <property type="match status" value="1"/>
</dbReference>
<dbReference type="CDD" id="cd05299">
    <property type="entry name" value="CtBP_dh"/>
    <property type="match status" value="1"/>
</dbReference>
<evidence type="ECO:0000313" key="9">
    <source>
        <dbReference type="EMBL" id="RUS88058.1"/>
    </source>
</evidence>
<dbReference type="GO" id="GO:0005634">
    <property type="term" value="C:nucleus"/>
    <property type="evidence" value="ECO:0007669"/>
    <property type="project" value="UniProtKB-SubCell"/>
</dbReference>
<evidence type="ECO:0000256" key="5">
    <source>
        <dbReference type="RuleBase" id="RU003719"/>
    </source>
</evidence>
<keyword evidence="10" id="KW-1185">Reference proteome</keyword>
<evidence type="ECO:0000256" key="1">
    <source>
        <dbReference type="ARBA" id="ARBA00004123"/>
    </source>
</evidence>
<dbReference type="STRING" id="188477.A0A3S1BNY8"/>
<dbReference type="SUPFAM" id="SSF52283">
    <property type="entry name" value="Formate/glycerate dehydrogenase catalytic domain-like"/>
    <property type="match status" value="1"/>
</dbReference>
<dbReference type="GO" id="GO:0140297">
    <property type="term" value="F:DNA-binding transcription factor binding"/>
    <property type="evidence" value="ECO:0007669"/>
    <property type="project" value="TreeGrafter"/>
</dbReference>
<evidence type="ECO:0000259" key="7">
    <source>
        <dbReference type="Pfam" id="PF00389"/>
    </source>
</evidence>
<evidence type="ECO:0000256" key="4">
    <source>
        <dbReference type="ARBA" id="ARBA00023242"/>
    </source>
</evidence>
<name>A0A3S1BNY8_ELYCH</name>
<reference evidence="9 10" key="1">
    <citation type="submission" date="2019-01" db="EMBL/GenBank/DDBJ databases">
        <title>A draft genome assembly of the solar-powered sea slug Elysia chlorotica.</title>
        <authorList>
            <person name="Cai H."/>
            <person name="Li Q."/>
            <person name="Fang X."/>
            <person name="Li J."/>
            <person name="Curtis N.E."/>
            <person name="Altenburger A."/>
            <person name="Shibata T."/>
            <person name="Feng M."/>
            <person name="Maeda T."/>
            <person name="Schwartz J.A."/>
            <person name="Shigenobu S."/>
            <person name="Lundholm N."/>
            <person name="Nishiyama T."/>
            <person name="Yang H."/>
            <person name="Hasebe M."/>
            <person name="Li S."/>
            <person name="Pierce S.K."/>
            <person name="Wang J."/>
        </authorList>
    </citation>
    <scope>NUCLEOTIDE SEQUENCE [LARGE SCALE GENOMIC DNA]</scope>
    <source>
        <strain evidence="9">EC2010</strain>
        <tissue evidence="9">Whole organism of an adult</tissue>
    </source>
</reference>
<dbReference type="InterPro" id="IPR029753">
    <property type="entry name" value="D-isomer_DH_CS"/>
</dbReference>
<dbReference type="InterPro" id="IPR036291">
    <property type="entry name" value="NAD(P)-bd_dom_sf"/>
</dbReference>
<organism evidence="9 10">
    <name type="scientific">Elysia chlorotica</name>
    <name type="common">Eastern emerald elysia</name>
    <name type="synonym">Sea slug</name>
    <dbReference type="NCBI Taxonomy" id="188477"/>
    <lineage>
        <taxon>Eukaryota</taxon>
        <taxon>Metazoa</taxon>
        <taxon>Spiralia</taxon>
        <taxon>Lophotrochozoa</taxon>
        <taxon>Mollusca</taxon>
        <taxon>Gastropoda</taxon>
        <taxon>Heterobranchia</taxon>
        <taxon>Euthyneura</taxon>
        <taxon>Panpulmonata</taxon>
        <taxon>Sacoglossa</taxon>
        <taxon>Placobranchoidea</taxon>
        <taxon>Plakobranchidae</taxon>
        <taxon>Elysia</taxon>
    </lineage>
</organism>
<dbReference type="PROSITE" id="PS00671">
    <property type="entry name" value="D_2_HYDROXYACID_DH_3"/>
    <property type="match status" value="1"/>
</dbReference>
<feature type="region of interest" description="Disordered" evidence="6">
    <location>
        <begin position="406"/>
        <end position="436"/>
    </location>
</feature>
<evidence type="ECO:0000256" key="2">
    <source>
        <dbReference type="ARBA" id="ARBA00005854"/>
    </source>
</evidence>
<feature type="domain" description="D-isomer specific 2-hydroxyacid dehydrogenase NAD-binding" evidence="8">
    <location>
        <begin position="136"/>
        <end position="319"/>
    </location>
</feature>
<dbReference type="EMBL" id="RQTK01000094">
    <property type="protein sequence ID" value="RUS88058.1"/>
    <property type="molecule type" value="Genomic_DNA"/>
</dbReference>
<dbReference type="OrthoDB" id="9991913at2759"/>
<accession>A0A3S1BNY8</accession>
<comment type="subcellular location">
    <subcellularLocation>
        <location evidence="1">Nucleus</location>
    </subcellularLocation>
</comment>
<evidence type="ECO:0000313" key="10">
    <source>
        <dbReference type="Proteomes" id="UP000271974"/>
    </source>
</evidence>
<evidence type="ECO:0000256" key="6">
    <source>
        <dbReference type="SAM" id="MobiDB-lite"/>
    </source>
</evidence>
<protein>
    <recommendedName>
        <fullName evidence="11">C-terminal-binding protein</fullName>
    </recommendedName>
</protein>